<dbReference type="GO" id="GO:0046872">
    <property type="term" value="F:metal ion binding"/>
    <property type="evidence" value="ECO:0007669"/>
    <property type="project" value="UniProtKB-KW"/>
</dbReference>
<evidence type="ECO:0000256" key="3">
    <source>
        <dbReference type="ARBA" id="ARBA00023002"/>
    </source>
</evidence>
<evidence type="ECO:0000256" key="5">
    <source>
        <dbReference type="ARBA" id="ARBA00023014"/>
    </source>
</evidence>
<dbReference type="SUPFAM" id="SSF46548">
    <property type="entry name" value="alpha-helical ferredoxin"/>
    <property type="match status" value="1"/>
</dbReference>
<keyword evidence="1" id="KW-0004">4Fe-4S</keyword>
<dbReference type="EMBL" id="CP002547">
    <property type="protein sequence ID" value="ADY56198.1"/>
    <property type="molecule type" value="Genomic_DNA"/>
</dbReference>
<evidence type="ECO:0000259" key="6">
    <source>
        <dbReference type="PROSITE" id="PS51379"/>
    </source>
</evidence>
<dbReference type="eggNOG" id="COG1150">
    <property type="taxonomic scope" value="Bacteria"/>
</dbReference>
<dbReference type="InterPro" id="IPR009051">
    <property type="entry name" value="Helical_ferredxn"/>
</dbReference>
<dbReference type="Proteomes" id="UP000007488">
    <property type="component" value="Chromosome"/>
</dbReference>
<dbReference type="KEGG" id="sgy:Sgly_1902"/>
<dbReference type="OrthoDB" id="9794954at2"/>
<dbReference type="HOGENOM" id="CLU_093432_1_0_9"/>
<sequence>MSSVNLTSLVEKNRLVLEEIARESGVEFNKCYQCGKCTAGCPVAFAMDKTPREIMRLLQLSMAEEALKSHTIWLCASCQTCSVRCPREVDIAAVMESVRIMAKKKGYIAEKNMDLFHDIFLKSVEANGRVHELGLILGFNLQSGQPLKDAQYGLPMVTRGKLAILPHKSNGQDEVKKIFDNVRKRGGKG</sequence>
<dbReference type="Pfam" id="PF13183">
    <property type="entry name" value="Fer4_8"/>
    <property type="match status" value="1"/>
</dbReference>
<dbReference type="STRING" id="645991.Sgly_1902"/>
<evidence type="ECO:0000313" key="8">
    <source>
        <dbReference type="Proteomes" id="UP000007488"/>
    </source>
</evidence>
<dbReference type="AlphaFoldDB" id="F0T0Q9"/>
<dbReference type="InterPro" id="IPR017896">
    <property type="entry name" value="4Fe4S_Fe-S-bd"/>
</dbReference>
<dbReference type="PROSITE" id="PS00198">
    <property type="entry name" value="4FE4S_FER_1"/>
    <property type="match status" value="1"/>
</dbReference>
<protein>
    <submittedName>
        <fullName evidence="7">4Fe-4S ferredoxin, iron-sulfur binding protein</fullName>
    </submittedName>
</protein>
<organism evidence="7 8">
    <name type="scientific">Syntrophobotulus glycolicus (strain DSM 8271 / FlGlyR)</name>
    <dbReference type="NCBI Taxonomy" id="645991"/>
    <lineage>
        <taxon>Bacteria</taxon>
        <taxon>Bacillati</taxon>
        <taxon>Bacillota</taxon>
        <taxon>Clostridia</taxon>
        <taxon>Eubacteriales</taxon>
        <taxon>Desulfitobacteriaceae</taxon>
        <taxon>Syntrophobotulus</taxon>
    </lineage>
</organism>
<dbReference type="PROSITE" id="PS51379">
    <property type="entry name" value="4FE4S_FER_2"/>
    <property type="match status" value="1"/>
</dbReference>
<evidence type="ECO:0000256" key="2">
    <source>
        <dbReference type="ARBA" id="ARBA00022723"/>
    </source>
</evidence>
<dbReference type="InterPro" id="IPR017900">
    <property type="entry name" value="4Fe4S_Fe_S_CS"/>
</dbReference>
<keyword evidence="3" id="KW-0560">Oxidoreductase</keyword>
<dbReference type="GO" id="GO:0051539">
    <property type="term" value="F:4 iron, 4 sulfur cluster binding"/>
    <property type="evidence" value="ECO:0007669"/>
    <property type="project" value="UniProtKB-KW"/>
</dbReference>
<dbReference type="GO" id="GO:0016491">
    <property type="term" value="F:oxidoreductase activity"/>
    <property type="evidence" value="ECO:0007669"/>
    <property type="project" value="UniProtKB-KW"/>
</dbReference>
<evidence type="ECO:0000256" key="1">
    <source>
        <dbReference type="ARBA" id="ARBA00022485"/>
    </source>
</evidence>
<dbReference type="Gene3D" id="1.10.1060.10">
    <property type="entry name" value="Alpha-helical ferredoxin"/>
    <property type="match status" value="1"/>
</dbReference>
<proteinExistence type="predicted"/>
<evidence type="ECO:0000313" key="7">
    <source>
        <dbReference type="EMBL" id="ADY56198.1"/>
    </source>
</evidence>
<evidence type="ECO:0000256" key="4">
    <source>
        <dbReference type="ARBA" id="ARBA00023004"/>
    </source>
</evidence>
<dbReference type="GO" id="GO:0005886">
    <property type="term" value="C:plasma membrane"/>
    <property type="evidence" value="ECO:0007669"/>
    <property type="project" value="TreeGrafter"/>
</dbReference>
<reference evidence="7 8" key="1">
    <citation type="journal article" date="2011" name="Stand. Genomic Sci.">
        <title>Complete genome sequence of Syntrophobotulus glycolicus type strain (FlGlyR).</title>
        <authorList>
            <person name="Han C."/>
            <person name="Mwirichia R."/>
            <person name="Chertkov O."/>
            <person name="Held B."/>
            <person name="Lapidus A."/>
            <person name="Nolan M."/>
            <person name="Lucas S."/>
            <person name="Hammon N."/>
            <person name="Deshpande S."/>
            <person name="Cheng J.F."/>
            <person name="Tapia R."/>
            <person name="Goodwin L."/>
            <person name="Pitluck S."/>
            <person name="Huntemann M."/>
            <person name="Liolios K."/>
            <person name="Ivanova N."/>
            <person name="Pagani I."/>
            <person name="Mavromatis K."/>
            <person name="Ovchinikova G."/>
            <person name="Pati A."/>
            <person name="Chen A."/>
            <person name="Palaniappan K."/>
            <person name="Land M."/>
            <person name="Hauser L."/>
            <person name="Brambilla E.M."/>
            <person name="Rohde M."/>
            <person name="Spring S."/>
            <person name="Sikorski J."/>
            <person name="Goker M."/>
            <person name="Woyke T."/>
            <person name="Bristow J."/>
            <person name="Eisen J.A."/>
            <person name="Markowitz V."/>
            <person name="Hugenholtz P."/>
            <person name="Kyrpides N.C."/>
            <person name="Klenk H.P."/>
            <person name="Detter J.C."/>
        </authorList>
    </citation>
    <scope>NUCLEOTIDE SEQUENCE [LARGE SCALE GENOMIC DNA]</scope>
    <source>
        <strain evidence="8">DSM 8271 / FlGlyR</strain>
    </source>
</reference>
<keyword evidence="5" id="KW-0411">Iron-sulfur</keyword>
<name>F0T0Q9_SYNGF</name>
<keyword evidence="4" id="KW-0408">Iron</keyword>
<accession>F0T0Q9</accession>
<keyword evidence="2" id="KW-0479">Metal-binding</keyword>
<dbReference type="InterPro" id="IPR051460">
    <property type="entry name" value="HdrC_iron-sulfur_subunit"/>
</dbReference>
<keyword evidence="8" id="KW-1185">Reference proteome</keyword>
<gene>
    <name evidence="7" type="ordered locus">Sgly_1902</name>
</gene>
<feature type="domain" description="4Fe-4S ferredoxin-type" evidence="6">
    <location>
        <begin position="22"/>
        <end position="50"/>
    </location>
</feature>
<reference evidence="8" key="2">
    <citation type="submission" date="2011-02" db="EMBL/GenBank/DDBJ databases">
        <title>The complete genome of Syntrophobotulus glycolicus DSM 8271.</title>
        <authorList>
            <person name="Lucas S."/>
            <person name="Copeland A."/>
            <person name="Lapidus A."/>
            <person name="Bruce D."/>
            <person name="Goodwin L."/>
            <person name="Pitluck S."/>
            <person name="Kyrpides N."/>
            <person name="Mavromatis K."/>
            <person name="Pagani I."/>
            <person name="Ivanova N."/>
            <person name="Mikhailova N."/>
            <person name="Chertkov O."/>
            <person name="Held B."/>
            <person name="Detter J.C."/>
            <person name="Tapia R."/>
            <person name="Han C."/>
            <person name="Land M."/>
            <person name="Hauser L."/>
            <person name="Markowitz V."/>
            <person name="Cheng J.-F."/>
            <person name="Hugenholtz P."/>
            <person name="Woyke T."/>
            <person name="Wu D."/>
            <person name="Spring S."/>
            <person name="Schroeder M."/>
            <person name="Brambilla E."/>
            <person name="Klenk H.-P."/>
            <person name="Eisen J.A."/>
        </authorList>
    </citation>
    <scope>NUCLEOTIDE SEQUENCE [LARGE SCALE GENOMIC DNA]</scope>
    <source>
        <strain evidence="8">DSM 8271 / FlGlyR</strain>
    </source>
</reference>
<dbReference type="PANTHER" id="PTHR43255:SF1">
    <property type="entry name" value="IRON-SULFUR-BINDING OXIDOREDUCTASE FADF-RELATED"/>
    <property type="match status" value="1"/>
</dbReference>
<dbReference type="RefSeq" id="WP_013625066.1">
    <property type="nucleotide sequence ID" value="NC_015172.1"/>
</dbReference>
<dbReference type="PANTHER" id="PTHR43255">
    <property type="entry name" value="IRON-SULFUR-BINDING OXIDOREDUCTASE FADF-RELATED-RELATED"/>
    <property type="match status" value="1"/>
</dbReference>